<feature type="signal peptide" evidence="1">
    <location>
        <begin position="1"/>
        <end position="19"/>
    </location>
</feature>
<name>A0A806KIF0_9BACT</name>
<evidence type="ECO:0000256" key="1">
    <source>
        <dbReference type="SAM" id="SignalP"/>
    </source>
</evidence>
<sequence length="171" mass="18719">MFERLLLAVTLIFSLFASAAPAQVPATSETDIYRPDKNDAIAWMTQASKIPAAQQNERVDAALKGISASSSKTPRSDFQLCLGLAYLGNAKAQRCVGYAYEKGFGVVDDLLEAYVWFELAHSGGDAESEPEVNRVVLALNSVYPAPTEEELETLAAEQKKKIAEYQKELKK</sequence>
<dbReference type="EMBL" id="JQ844213">
    <property type="protein sequence ID" value="AGS52834.1"/>
    <property type="molecule type" value="Genomic_DNA"/>
</dbReference>
<evidence type="ECO:0000313" key="2">
    <source>
        <dbReference type="EMBL" id="AGS52834.1"/>
    </source>
</evidence>
<dbReference type="Gene3D" id="1.25.40.10">
    <property type="entry name" value="Tetratricopeptide repeat domain"/>
    <property type="match status" value="1"/>
</dbReference>
<feature type="chain" id="PRO_5032317344" description="Sel1 repeat family protein" evidence="1">
    <location>
        <begin position="20"/>
        <end position="171"/>
    </location>
</feature>
<dbReference type="AlphaFoldDB" id="A0A806KIF0"/>
<proteinExistence type="predicted"/>
<accession>A0A806KIF0</accession>
<reference evidence="2" key="1">
    <citation type="submission" date="2012-03" db="EMBL/GenBank/DDBJ databases">
        <title>Functional metagenomics reveals considerable lignocellulase gene clusters in the gut microbiome of a wood-feeding higher termite.</title>
        <authorList>
            <person name="Liu N."/>
        </authorList>
    </citation>
    <scope>NUCLEOTIDE SEQUENCE</scope>
</reference>
<evidence type="ECO:0008006" key="3">
    <source>
        <dbReference type="Google" id="ProtNLM"/>
    </source>
</evidence>
<protein>
    <recommendedName>
        <fullName evidence="3">Sel1 repeat family protein</fullName>
    </recommendedName>
</protein>
<dbReference type="InterPro" id="IPR011990">
    <property type="entry name" value="TPR-like_helical_dom_sf"/>
</dbReference>
<organism evidence="2">
    <name type="scientific">uncultured bacterium contig00009</name>
    <dbReference type="NCBI Taxonomy" id="1181501"/>
    <lineage>
        <taxon>Bacteria</taxon>
        <taxon>environmental samples</taxon>
    </lineage>
</organism>
<dbReference type="SUPFAM" id="SSF81901">
    <property type="entry name" value="HCP-like"/>
    <property type="match status" value="1"/>
</dbReference>
<keyword evidence="1" id="KW-0732">Signal</keyword>